<accession>A0A915PRF8</accession>
<dbReference type="AlphaFoldDB" id="A0A915PRF8"/>
<dbReference type="Proteomes" id="UP000887581">
    <property type="component" value="Unplaced"/>
</dbReference>
<evidence type="ECO:0000313" key="2">
    <source>
        <dbReference type="Proteomes" id="UP000887581"/>
    </source>
</evidence>
<dbReference type="WBParaSite" id="sdigi.contig21.g1820.t1">
    <property type="protein sequence ID" value="sdigi.contig21.g1820.t1"/>
    <property type="gene ID" value="sdigi.contig21.g1820"/>
</dbReference>
<name>A0A915PRF8_9BILA</name>
<evidence type="ECO:0000313" key="3">
    <source>
        <dbReference type="WBParaSite" id="sdigi.contig21.g1820.t1"/>
    </source>
</evidence>
<keyword evidence="1" id="KW-0472">Membrane</keyword>
<sequence>MNDASAVDPLRMLLVVVIVAVSAAVVFVAVVDLPRMLIGKPAINTSARLFRE</sequence>
<proteinExistence type="predicted"/>
<keyword evidence="2" id="KW-1185">Reference proteome</keyword>
<keyword evidence="1" id="KW-1133">Transmembrane helix</keyword>
<keyword evidence="1" id="KW-0812">Transmembrane</keyword>
<evidence type="ECO:0000256" key="1">
    <source>
        <dbReference type="SAM" id="Phobius"/>
    </source>
</evidence>
<reference evidence="3" key="1">
    <citation type="submission" date="2022-11" db="UniProtKB">
        <authorList>
            <consortium name="WormBaseParasite"/>
        </authorList>
    </citation>
    <scope>IDENTIFICATION</scope>
</reference>
<organism evidence="2 3">
    <name type="scientific">Setaria digitata</name>
    <dbReference type="NCBI Taxonomy" id="48799"/>
    <lineage>
        <taxon>Eukaryota</taxon>
        <taxon>Metazoa</taxon>
        <taxon>Ecdysozoa</taxon>
        <taxon>Nematoda</taxon>
        <taxon>Chromadorea</taxon>
        <taxon>Rhabditida</taxon>
        <taxon>Spirurina</taxon>
        <taxon>Spiruromorpha</taxon>
        <taxon>Filarioidea</taxon>
        <taxon>Setariidae</taxon>
        <taxon>Setaria</taxon>
    </lineage>
</organism>
<protein>
    <submittedName>
        <fullName evidence="3">Uncharacterized protein</fullName>
    </submittedName>
</protein>
<feature type="transmembrane region" description="Helical" evidence="1">
    <location>
        <begin position="12"/>
        <end position="31"/>
    </location>
</feature>